<feature type="short sequence motif" description="DGA/G" evidence="4">
    <location>
        <begin position="183"/>
        <end position="185"/>
    </location>
</feature>
<protein>
    <submittedName>
        <fullName evidence="6">Patatin-like phospholipase family protein</fullName>
    </submittedName>
</protein>
<gene>
    <name evidence="6" type="ORF">AB4874_19495</name>
</gene>
<dbReference type="PANTHER" id="PTHR24185:SF1">
    <property type="entry name" value="CALCIUM-INDEPENDENT PHOSPHOLIPASE A2-GAMMA"/>
    <property type="match status" value="1"/>
</dbReference>
<evidence type="ECO:0000256" key="3">
    <source>
        <dbReference type="ARBA" id="ARBA00023098"/>
    </source>
</evidence>
<dbReference type="PROSITE" id="PS51635">
    <property type="entry name" value="PNPLA"/>
    <property type="match status" value="1"/>
</dbReference>
<evidence type="ECO:0000313" key="6">
    <source>
        <dbReference type="EMBL" id="MEX1663759.1"/>
    </source>
</evidence>
<sequence length="317" mass="35235">MQVDNVPRPATCRILSLDGGGAKGFYTLGVLREVEGLLGGPLYKHFDLIFGTSTGSIIASLLALGYEVEAIHKLYCEHVPKVMSKRFAKGRSAALKELGDEVYLKKTFEDVKTGLGVVTTKWQIETPMIFKGSVAQAHGRVGTFKPGFGCTISEAVQASCSAYPYFKRQVLHTAMGDQVELVDGGYCANNPTLYGIADAVAALKYAPKDCRVLSIGCGNYPKPKEEWYKRLYRRVLPTLPILDKTMAINVASMEQLRSILFKDVQTVRINETFERPEMATDLFEHNLKKLNELRQRGAESFAKREDDIKKLLLSEVN</sequence>
<comment type="caution">
    <text evidence="6">The sequence shown here is derived from an EMBL/GenBank/DDBJ whole genome shotgun (WGS) entry which is preliminary data.</text>
</comment>
<dbReference type="PANTHER" id="PTHR24185">
    <property type="entry name" value="CALCIUM-INDEPENDENT PHOSPHOLIPASE A2-GAMMA"/>
    <property type="match status" value="1"/>
</dbReference>
<evidence type="ECO:0000256" key="1">
    <source>
        <dbReference type="ARBA" id="ARBA00022801"/>
    </source>
</evidence>
<dbReference type="InterPro" id="IPR016035">
    <property type="entry name" value="Acyl_Trfase/lysoPLipase"/>
</dbReference>
<dbReference type="Proteomes" id="UP001557465">
    <property type="component" value="Unassembled WGS sequence"/>
</dbReference>
<dbReference type="SUPFAM" id="SSF52151">
    <property type="entry name" value="FabD/lysophospholipase-like"/>
    <property type="match status" value="1"/>
</dbReference>
<dbReference type="CDD" id="cd07199">
    <property type="entry name" value="Pat17_PNPLA8_PNPLA9_like"/>
    <property type="match status" value="1"/>
</dbReference>
<evidence type="ECO:0000256" key="4">
    <source>
        <dbReference type="PROSITE-ProRule" id="PRU01161"/>
    </source>
</evidence>
<keyword evidence="2 4" id="KW-0442">Lipid degradation</keyword>
<proteinExistence type="predicted"/>
<dbReference type="RefSeq" id="WP_368393259.1">
    <property type="nucleotide sequence ID" value="NZ_JBFRYC010000029.1"/>
</dbReference>
<feature type="short sequence motif" description="GXSXG" evidence="4">
    <location>
        <begin position="51"/>
        <end position="55"/>
    </location>
</feature>
<reference evidence="6 7" key="1">
    <citation type="journal article" date="2011" name="Int. J. Syst. Evol. Microbiol.">
        <title>Zhongshania antarctica gen. nov., sp. nov. and Zhongshania guokunii sp. nov., gammaproteobacteria respectively isolated from coastal attached (fast) ice and surface seawater of the Antarctic.</title>
        <authorList>
            <person name="Li H.J."/>
            <person name="Zhang X.Y."/>
            <person name="Chen C.X."/>
            <person name="Zhang Y.J."/>
            <person name="Gao Z.M."/>
            <person name="Yu Y."/>
            <person name="Chen X.L."/>
            <person name="Chen B."/>
            <person name="Zhang Y.Z."/>
        </authorList>
    </citation>
    <scope>NUCLEOTIDE SEQUENCE [LARGE SCALE GENOMIC DNA]</scope>
    <source>
        <strain evidence="6 7">15-R06ZXC-3</strain>
    </source>
</reference>
<feature type="short sequence motif" description="GXGXXG" evidence="4">
    <location>
        <begin position="19"/>
        <end position="24"/>
    </location>
</feature>
<dbReference type="InterPro" id="IPR002641">
    <property type="entry name" value="PNPLA_dom"/>
</dbReference>
<accession>A0ABV3TSL3</accession>
<organism evidence="6 7">
    <name type="scientific">Thioclava arctica</name>
    <dbReference type="NCBI Taxonomy" id="3238301"/>
    <lineage>
        <taxon>Bacteria</taxon>
        <taxon>Pseudomonadati</taxon>
        <taxon>Pseudomonadota</taxon>
        <taxon>Alphaproteobacteria</taxon>
        <taxon>Rhodobacterales</taxon>
        <taxon>Paracoccaceae</taxon>
        <taxon>Thioclava</taxon>
    </lineage>
</organism>
<feature type="active site" description="Nucleophile" evidence="4">
    <location>
        <position position="53"/>
    </location>
</feature>
<dbReference type="EMBL" id="JBFRYC010000029">
    <property type="protein sequence ID" value="MEX1663759.1"/>
    <property type="molecule type" value="Genomic_DNA"/>
</dbReference>
<evidence type="ECO:0000313" key="7">
    <source>
        <dbReference type="Proteomes" id="UP001557465"/>
    </source>
</evidence>
<feature type="active site" description="Proton acceptor" evidence="4">
    <location>
        <position position="183"/>
    </location>
</feature>
<dbReference type="Gene3D" id="3.40.1090.10">
    <property type="entry name" value="Cytosolic phospholipase A2 catalytic domain"/>
    <property type="match status" value="1"/>
</dbReference>
<keyword evidence="1 4" id="KW-0378">Hydrolase</keyword>
<evidence type="ECO:0000256" key="2">
    <source>
        <dbReference type="ARBA" id="ARBA00022963"/>
    </source>
</evidence>
<evidence type="ECO:0000259" key="5">
    <source>
        <dbReference type="PROSITE" id="PS51635"/>
    </source>
</evidence>
<keyword evidence="7" id="KW-1185">Reference proteome</keyword>
<keyword evidence="3 4" id="KW-0443">Lipid metabolism</keyword>
<feature type="domain" description="PNPLA" evidence="5">
    <location>
        <begin position="15"/>
        <end position="196"/>
    </location>
</feature>
<name>A0ABV3TSL3_9RHOB</name>
<dbReference type="Pfam" id="PF01734">
    <property type="entry name" value="Patatin"/>
    <property type="match status" value="1"/>
</dbReference>